<dbReference type="KEGG" id="gur:Gura_3985"/>
<dbReference type="STRING" id="351605.Gura_3985"/>
<keyword evidence="2" id="KW-1185">Reference proteome</keyword>
<accession>A5G8L1</accession>
<name>A5G8L1_GEOUR</name>
<protein>
    <submittedName>
        <fullName evidence="1">Uncharacterized protein</fullName>
    </submittedName>
</protein>
<reference evidence="1 2" key="1">
    <citation type="submission" date="2007-05" db="EMBL/GenBank/DDBJ databases">
        <title>Complete sequence of Geobacter uraniireducens Rf4.</title>
        <authorList>
            <consortium name="US DOE Joint Genome Institute"/>
            <person name="Copeland A."/>
            <person name="Lucas S."/>
            <person name="Lapidus A."/>
            <person name="Barry K."/>
            <person name="Detter J.C."/>
            <person name="Glavina del Rio T."/>
            <person name="Hammon N."/>
            <person name="Israni S."/>
            <person name="Dalin E."/>
            <person name="Tice H."/>
            <person name="Pitluck S."/>
            <person name="Chertkov O."/>
            <person name="Brettin T."/>
            <person name="Bruce D."/>
            <person name="Han C."/>
            <person name="Schmutz J."/>
            <person name="Larimer F."/>
            <person name="Land M."/>
            <person name="Hauser L."/>
            <person name="Kyrpides N."/>
            <person name="Mikhailova N."/>
            <person name="Shelobolina E."/>
            <person name="Aklujkar M."/>
            <person name="Lovley D."/>
            <person name="Richardson P."/>
        </authorList>
    </citation>
    <scope>NUCLEOTIDE SEQUENCE [LARGE SCALE GENOMIC DNA]</scope>
    <source>
        <strain evidence="2">ATCC BAA-1134 / JCM 13001 / Rf4</strain>
    </source>
</reference>
<organism evidence="1 2">
    <name type="scientific">Geotalea uraniireducens (strain Rf4)</name>
    <name type="common">Geobacter uraniireducens</name>
    <dbReference type="NCBI Taxonomy" id="351605"/>
    <lineage>
        <taxon>Bacteria</taxon>
        <taxon>Pseudomonadati</taxon>
        <taxon>Thermodesulfobacteriota</taxon>
        <taxon>Desulfuromonadia</taxon>
        <taxon>Geobacterales</taxon>
        <taxon>Geobacteraceae</taxon>
        <taxon>Geotalea</taxon>
    </lineage>
</organism>
<dbReference type="AlphaFoldDB" id="A5G8L1"/>
<evidence type="ECO:0000313" key="2">
    <source>
        <dbReference type="Proteomes" id="UP000006695"/>
    </source>
</evidence>
<evidence type="ECO:0000313" key="1">
    <source>
        <dbReference type="EMBL" id="ABQ28129.1"/>
    </source>
</evidence>
<sequence>MEPTGVVTDDEVWRLGVKAVVNEFRILTHDQLTSLKAGAEELIALKAAMQEVVEKVNCAAICATCGGECCVRGKYHFSAIDLVVYLLTGKKLFEPRFANGRCSYLAEDGCLMPPQYRPFNCVTFVCEQIEVHLPTSDKEFFYAAEGKLRLVYKELQGMFTDCRMRGSVMSYVQAS</sequence>
<dbReference type="Proteomes" id="UP000006695">
    <property type="component" value="Chromosome"/>
</dbReference>
<dbReference type="HOGENOM" id="CLU_1592210_0_0_7"/>
<dbReference type="EMBL" id="CP000698">
    <property type="protein sequence ID" value="ABQ28129.1"/>
    <property type="molecule type" value="Genomic_DNA"/>
</dbReference>
<gene>
    <name evidence="1" type="ordered locus">Gura_3985</name>
</gene>
<proteinExistence type="predicted"/>